<dbReference type="InterPro" id="IPR011990">
    <property type="entry name" value="TPR-like_helical_dom_sf"/>
</dbReference>
<dbReference type="Pfam" id="PF12741">
    <property type="entry name" value="SusD-like"/>
    <property type="match status" value="1"/>
</dbReference>
<proteinExistence type="predicted"/>
<sequence>MNKIIKKYILGACALLLLSGCLDDYKELNTDPELLGMTDPRNVFTGATENFNNSTRAHLMAKYSGVMQIMQYIVSSGGPSEGIYVNSSKSERPSIYTPYYGDYFEKIGLKLRYLVNSVIPHSGEPEKYKDVAAIANILETYEAWLMFDVCGAAPYTEAFKLTSEGIRTPRYDLYQKDLNNEPLYKVFDKKVKDNIAVLQASDDTQYKLENNDYFYTGDVAKWIKFANTLRIKMAQRLEKADNAFYKSVVAEVLSDKGGIISTNGESCIYNHPNEYNDNTDDTHILTNQYCASRTLVNFLKAYEDPRLPLLVRRNGFGKGNNNKKNDELVEDLQKYYPDYETKFAQWTGRYVGMSANPDSASSAWSKSAYITIPYVDNEGVDKNMEIRHNCQIESRYYVKNGGKVGTQITARDKEDNIYDVSQEQISLFTPLITYPETCFMMAEIAFKEKKAMGGKDAAAWFKEGIRASLEQYQAWAEKMMVPSAMNKNSDNYNPITEEKITAYLARQEFQEVSLEKIVTQQWINLFMRPEEAWATWKRTGLPAFKKQPEPENGVAFFEILTTADKELLIPRRGTVNAPNSENMDNYNAAVEALKADANFGTDMKNTEGRIWWDKP</sequence>
<dbReference type="EMBL" id="VKLW01000008">
    <property type="protein sequence ID" value="TYK34313.1"/>
    <property type="molecule type" value="Genomic_DNA"/>
</dbReference>
<dbReference type="SUPFAM" id="SSF48452">
    <property type="entry name" value="TPR-like"/>
    <property type="match status" value="1"/>
</dbReference>
<dbReference type="Pfam" id="PF12771">
    <property type="entry name" value="SusD-like_2"/>
    <property type="match status" value="1"/>
</dbReference>
<name>A0A5D3EDV3_9BACE</name>
<accession>A0A5D3EDV3</accession>
<keyword evidence="2" id="KW-1185">Reference proteome</keyword>
<reference evidence="1 2" key="1">
    <citation type="submission" date="2019-07" db="EMBL/GenBank/DDBJ databases">
        <title>Draft Genome Sequences of Bacteroides pyogenes Strains Isolated from the Uterus Holstein Dairy Cows with Metritis.</title>
        <authorList>
            <person name="Cunha F."/>
            <person name="Galvao K.N."/>
            <person name="Jeon S.J."/>
            <person name="Jeong K.C."/>
        </authorList>
    </citation>
    <scope>NUCLEOTIDE SEQUENCE [LARGE SCALE GENOMIC DNA]</scope>
    <source>
        <strain evidence="1 2">KG-31</strain>
    </source>
</reference>
<keyword evidence="1" id="KW-0449">Lipoprotein</keyword>
<dbReference type="Gene3D" id="1.25.40.390">
    <property type="match status" value="2"/>
</dbReference>
<dbReference type="InterPro" id="IPR041662">
    <property type="entry name" value="SusD-like_2"/>
</dbReference>
<dbReference type="AlphaFoldDB" id="A0A5D3EDV3"/>
<dbReference type="InterPro" id="IPR024302">
    <property type="entry name" value="SusD-like"/>
</dbReference>
<evidence type="ECO:0000313" key="2">
    <source>
        <dbReference type="Proteomes" id="UP000324383"/>
    </source>
</evidence>
<gene>
    <name evidence="1" type="ORF">FNJ60_04795</name>
</gene>
<protein>
    <submittedName>
        <fullName evidence="1">SusD/RagB family nutrient-binding outer membrane lipoprotein</fullName>
    </submittedName>
</protein>
<evidence type="ECO:0000313" key="1">
    <source>
        <dbReference type="EMBL" id="TYK34313.1"/>
    </source>
</evidence>
<comment type="caution">
    <text evidence="1">The sequence shown here is derived from an EMBL/GenBank/DDBJ whole genome shotgun (WGS) entry which is preliminary data.</text>
</comment>
<dbReference type="RefSeq" id="WP_034538285.1">
    <property type="nucleotide sequence ID" value="NZ_CAMBON010000043.1"/>
</dbReference>
<dbReference type="PROSITE" id="PS51257">
    <property type="entry name" value="PROKAR_LIPOPROTEIN"/>
    <property type="match status" value="1"/>
</dbReference>
<dbReference type="Proteomes" id="UP000324383">
    <property type="component" value="Unassembled WGS sequence"/>
</dbReference>
<organism evidence="1 2">
    <name type="scientific">Bacteroides pyogenes</name>
    <dbReference type="NCBI Taxonomy" id="310300"/>
    <lineage>
        <taxon>Bacteria</taxon>
        <taxon>Pseudomonadati</taxon>
        <taxon>Bacteroidota</taxon>
        <taxon>Bacteroidia</taxon>
        <taxon>Bacteroidales</taxon>
        <taxon>Bacteroidaceae</taxon>
        <taxon>Bacteroides</taxon>
    </lineage>
</organism>